<dbReference type="SUPFAM" id="SSF54106">
    <property type="entry name" value="LysM domain"/>
    <property type="match status" value="2"/>
</dbReference>
<organism evidence="6 7">
    <name type="scientific">Parascedosporium putredinis</name>
    <dbReference type="NCBI Taxonomy" id="1442378"/>
    <lineage>
        <taxon>Eukaryota</taxon>
        <taxon>Fungi</taxon>
        <taxon>Dikarya</taxon>
        <taxon>Ascomycota</taxon>
        <taxon>Pezizomycotina</taxon>
        <taxon>Sordariomycetes</taxon>
        <taxon>Hypocreomycetidae</taxon>
        <taxon>Microascales</taxon>
        <taxon>Microascaceae</taxon>
        <taxon>Parascedosporium</taxon>
    </lineage>
</organism>
<evidence type="ECO:0000256" key="1">
    <source>
        <dbReference type="ARBA" id="ARBA00012729"/>
    </source>
</evidence>
<evidence type="ECO:0000313" key="6">
    <source>
        <dbReference type="EMBL" id="CAI4216026.1"/>
    </source>
</evidence>
<evidence type="ECO:0000256" key="3">
    <source>
        <dbReference type="ARBA" id="ARBA00023026"/>
    </source>
</evidence>
<dbReference type="SMART" id="SM00257">
    <property type="entry name" value="LysM"/>
    <property type="match status" value="2"/>
</dbReference>
<keyword evidence="7" id="KW-1185">Reference proteome</keyword>
<dbReference type="Gene3D" id="3.20.20.80">
    <property type="entry name" value="Glycosidases"/>
    <property type="match status" value="1"/>
</dbReference>
<gene>
    <name evidence="6" type="ORF">PPNO1_LOCUS5696</name>
</gene>
<dbReference type="SMART" id="SM00636">
    <property type="entry name" value="Glyco_18"/>
    <property type="match status" value="1"/>
</dbReference>
<dbReference type="PANTHER" id="PTHR47700:SF2">
    <property type="entry name" value="CHITINASE"/>
    <property type="match status" value="1"/>
</dbReference>
<dbReference type="Gene3D" id="3.10.350.10">
    <property type="entry name" value="LysM domain"/>
    <property type="match status" value="2"/>
</dbReference>
<feature type="domain" description="LysM" evidence="5">
    <location>
        <begin position="82"/>
        <end position="130"/>
    </location>
</feature>
<dbReference type="InterPro" id="IPR036779">
    <property type="entry name" value="LysM_dom_sf"/>
</dbReference>
<proteinExistence type="predicted"/>
<dbReference type="InterPro" id="IPR029070">
    <property type="entry name" value="Chitinase_insertion_sf"/>
</dbReference>
<protein>
    <recommendedName>
        <fullName evidence="1">chitinase</fullName>
        <ecNumber evidence="1">3.2.1.14</ecNumber>
    </recommendedName>
</protein>
<dbReference type="Pfam" id="PF01476">
    <property type="entry name" value="LysM"/>
    <property type="match status" value="1"/>
</dbReference>
<evidence type="ECO:0000259" key="5">
    <source>
        <dbReference type="PROSITE" id="PS51782"/>
    </source>
</evidence>
<dbReference type="PANTHER" id="PTHR47700">
    <property type="entry name" value="V CHITINASE, PUTATIVE (AFU_ORTHOLOGUE AFUA_6G13720)-RELATED"/>
    <property type="match status" value="1"/>
</dbReference>
<keyword evidence="2" id="KW-0147">Chitin-binding</keyword>
<keyword evidence="4" id="KW-0326">Glycosidase</keyword>
<dbReference type="SUPFAM" id="SSF54556">
    <property type="entry name" value="Chitinase insertion domain"/>
    <property type="match status" value="1"/>
</dbReference>
<dbReference type="Proteomes" id="UP000838763">
    <property type="component" value="Unassembled WGS sequence"/>
</dbReference>
<dbReference type="GO" id="GO:0008061">
    <property type="term" value="F:chitin binding"/>
    <property type="evidence" value="ECO:0007669"/>
    <property type="project" value="UniProtKB-KW"/>
</dbReference>
<keyword evidence="3" id="KW-0843">Virulence</keyword>
<dbReference type="AlphaFoldDB" id="A0A9P1MBX1"/>
<dbReference type="EMBL" id="CALLCH030000015">
    <property type="protein sequence ID" value="CAI4216026.1"/>
    <property type="molecule type" value="Genomic_DNA"/>
</dbReference>
<name>A0A9P1MBX1_9PEZI</name>
<dbReference type="InterPro" id="IPR017853">
    <property type="entry name" value="GH"/>
</dbReference>
<dbReference type="SUPFAM" id="SSF51445">
    <property type="entry name" value="(Trans)glycosidases"/>
    <property type="match status" value="1"/>
</dbReference>
<dbReference type="InterPro" id="IPR011583">
    <property type="entry name" value="Chitinase_II/V-like_cat"/>
</dbReference>
<reference evidence="6" key="1">
    <citation type="submission" date="2022-11" db="EMBL/GenBank/DDBJ databases">
        <authorList>
            <person name="Scott C."/>
            <person name="Bruce N."/>
        </authorList>
    </citation>
    <scope>NUCLEOTIDE SEQUENCE</scope>
</reference>
<dbReference type="OrthoDB" id="73875at2759"/>
<comment type="caution">
    <text evidence="6">The sequence shown here is derived from an EMBL/GenBank/DDBJ whole genome shotgun (WGS) entry which is preliminary data.</text>
</comment>
<evidence type="ECO:0000313" key="7">
    <source>
        <dbReference type="Proteomes" id="UP000838763"/>
    </source>
</evidence>
<feature type="domain" description="LysM" evidence="5">
    <location>
        <begin position="18"/>
        <end position="63"/>
    </location>
</feature>
<keyword evidence="4" id="KW-0378">Hydrolase</keyword>
<dbReference type="InterPro" id="IPR018392">
    <property type="entry name" value="LysM"/>
</dbReference>
<dbReference type="Gene3D" id="3.10.50.10">
    <property type="match status" value="1"/>
</dbReference>
<accession>A0A9P1MBX1</accession>
<evidence type="ECO:0000256" key="4">
    <source>
        <dbReference type="ARBA" id="ARBA00023295"/>
    </source>
</evidence>
<sequence>MTISSSSPRQLSKRAECETTTVAHKEGCAELAVKCGISGDDFMKWNPRPNLCSTLVPEQQVCCSTGELPSRRQYKGSDGSCAVYVTGAEDTCAIVAVKHDLTVEELMEFNKNTWAWNGCDLIWPGVKICVSDGDRPFPLSTPNAICGPQCGTTSDFCVEATGSTPEERAKVENRCISNCGNNIIMGEVPLSFMKLGYFEAFNLGRECLNMDATQIPSDYTHVHFAFVDLTADYQGPDLPEDDPGHASEGTNYLEFLKILRKKLPGKSLSIAAPASYWYLKQFPMEEIGKVSMITKSGVPSNKIIVGVSSYGRSFRMTTPGCTGVDCTYSGSRTVSGARPGRCTGTGGYLADAEIKEIIENGANINTWVDEDSDSNILVYDDVEWVAWMDEATKRDAKSYIDPSTHFGGICDWAIDLQDFRDPPNYIGDDAAVVGGWEDLSWNNVKLNLRETGKPTCMMERRTGSWISISCAKDEIASVGQFTPLQRWEAAEASNAWEDAIFRWRNCDQPSGNVTFTVSNNCDAATCMEHNVDGIDLPKNWSGAASYLVWNALVKVHQMMKSAYDAYDQVANDVDARSIDFMRVFSPDQDELSGSIGFLIDLLAIPVAVFGALVSDDVLTDVAKDMTNAGRDLGIAALTELIKDGRLTAGSKAGNISDGSIKDILMQFAREEAGKRAFYAAAIPAVWNGTNQYPAVIDAGECTARVLSYR</sequence>
<evidence type="ECO:0000256" key="2">
    <source>
        <dbReference type="ARBA" id="ARBA00022669"/>
    </source>
</evidence>
<dbReference type="EC" id="3.2.1.14" evidence="1"/>
<dbReference type="GO" id="GO:0008843">
    <property type="term" value="F:endochitinase activity"/>
    <property type="evidence" value="ECO:0007669"/>
    <property type="project" value="UniProtKB-EC"/>
</dbReference>
<dbReference type="PROSITE" id="PS51782">
    <property type="entry name" value="LYSM"/>
    <property type="match status" value="2"/>
</dbReference>
<dbReference type="InterPro" id="IPR053214">
    <property type="entry name" value="LysM12-like"/>
</dbReference>